<evidence type="ECO:0000256" key="2">
    <source>
        <dbReference type="ARBA" id="ARBA00022723"/>
    </source>
</evidence>
<dbReference type="Gene3D" id="2.60.120.650">
    <property type="entry name" value="Cupin"/>
    <property type="match status" value="1"/>
</dbReference>
<evidence type="ECO:0000256" key="3">
    <source>
        <dbReference type="ARBA" id="ARBA00023002"/>
    </source>
</evidence>
<dbReference type="PANTHER" id="PTHR12480:SF6">
    <property type="entry name" value="2-OXOGLUTARATE AND IRON-DEPENDENT OXYGENASE JMJD4"/>
    <property type="match status" value="1"/>
</dbReference>
<evidence type="ECO:0000259" key="11">
    <source>
        <dbReference type="PROSITE" id="PS51184"/>
    </source>
</evidence>
<name>A0A8X6J2D9_TRICU</name>
<dbReference type="PANTHER" id="PTHR12480">
    <property type="entry name" value="ARGININE DEMETHYLASE AND LYSYL-HYDROXYLASE JMJD"/>
    <property type="match status" value="1"/>
</dbReference>
<dbReference type="FunFam" id="2.60.120.650:FF:000030">
    <property type="entry name" value="JmjC domain-containing protein 4"/>
    <property type="match status" value="1"/>
</dbReference>
<evidence type="ECO:0000256" key="9">
    <source>
        <dbReference type="ARBA" id="ARBA00080747"/>
    </source>
</evidence>
<dbReference type="Pfam" id="PF02373">
    <property type="entry name" value="JmjC"/>
    <property type="match status" value="1"/>
</dbReference>
<evidence type="ECO:0000313" key="13">
    <source>
        <dbReference type="Proteomes" id="UP000887116"/>
    </source>
</evidence>
<evidence type="ECO:0000256" key="7">
    <source>
        <dbReference type="ARBA" id="ARBA00067203"/>
    </source>
</evidence>
<dbReference type="PROSITE" id="PS51184">
    <property type="entry name" value="JMJC"/>
    <property type="match status" value="1"/>
</dbReference>
<dbReference type="InterPro" id="IPR003347">
    <property type="entry name" value="JmjC_dom"/>
</dbReference>
<evidence type="ECO:0000256" key="10">
    <source>
        <dbReference type="ARBA" id="ARBA00082904"/>
    </source>
</evidence>
<evidence type="ECO:0000256" key="4">
    <source>
        <dbReference type="ARBA" id="ARBA00023004"/>
    </source>
</evidence>
<sequence length="392" mass="46196">MLEEKSQKPSWCDPGTISGLPNINYSTINEIDRISNVPYEYFFSNYLCANVPCIISSSVTLNWRSRLEWVTENGLPNFTFLEQEFGSAVVPVSDCNVREYNSQRKNDMLFKDYLNYWQRLNEITVAQSQCLYLKDWHFQRNYPNYEAYNTPKYFQSDWLNEFCEMQNDDYKFVYMGPKGTWTPLHADVYGSYSWSANICGKKRWLLFPPGQEELLKDEKNQLLYSLEDADLLKKNVSYFDIIQEAGEIIFVPSGWYHQVWNMEHTISINHNWFNACNILYIWHCLHKAALEVEKEISDCKSADDWEDLCQVVLKELHGLNYDDFLQILNYIFEARSKCFNNFSVENCWTKLFDIKSIKSVCSRIINCKPSEKILCAVNSLQDNIADFILMIE</sequence>
<keyword evidence="3" id="KW-0560">Oxidoreductase</keyword>
<comment type="catalytic activity">
    <reaction evidence="6">
        <text>L-lysyl-[protein] + 2-oxoglutarate + O2 = 4-hydroxy-L-lysyl-[protein] + succinate + CO2</text>
        <dbReference type="Rhea" id="RHEA:57156"/>
        <dbReference type="Rhea" id="RHEA-COMP:9752"/>
        <dbReference type="Rhea" id="RHEA-COMP:15084"/>
        <dbReference type="ChEBI" id="CHEBI:15379"/>
        <dbReference type="ChEBI" id="CHEBI:16526"/>
        <dbReference type="ChEBI" id="CHEBI:16810"/>
        <dbReference type="ChEBI" id="CHEBI:29969"/>
        <dbReference type="ChEBI" id="CHEBI:30031"/>
        <dbReference type="ChEBI" id="CHEBI:141495"/>
    </reaction>
</comment>
<feature type="domain" description="JmjC" evidence="11">
    <location>
        <begin position="139"/>
        <end position="289"/>
    </location>
</feature>
<comment type="caution">
    <text evidence="12">The sequence shown here is derived from an EMBL/GenBank/DDBJ whole genome shotgun (WGS) entry which is preliminary data.</text>
</comment>
<keyword evidence="2" id="KW-0479">Metal-binding</keyword>
<protein>
    <recommendedName>
        <fullName evidence="7">2-oxoglutarate and iron-dependent oxygenase JMJD4</fullName>
    </recommendedName>
    <alternativeName>
        <fullName evidence="8">JmjC domain-containing protein 4</fullName>
    </alternativeName>
    <alternativeName>
        <fullName evidence="10">Jumonji domain-containing protein 4</fullName>
    </alternativeName>
    <alternativeName>
        <fullName evidence="9">Lysyl-hydroxylase JMJD4</fullName>
    </alternativeName>
</protein>
<dbReference type="InterPro" id="IPR050910">
    <property type="entry name" value="JMJD6_ArgDemeth/LysHydrox"/>
</dbReference>
<accession>A0A8X6J2D9</accession>
<dbReference type="GO" id="GO:0140096">
    <property type="term" value="F:catalytic activity, acting on a protein"/>
    <property type="evidence" value="ECO:0007669"/>
    <property type="project" value="UniProtKB-ARBA"/>
</dbReference>
<comment type="similarity">
    <text evidence="5">Belongs to the JMJD6 family.</text>
</comment>
<keyword evidence="13" id="KW-1185">Reference proteome</keyword>
<gene>
    <name evidence="12" type="primary">JMJD4</name>
    <name evidence="12" type="ORF">TNCT_4641</name>
</gene>
<dbReference type="GO" id="GO:0005737">
    <property type="term" value="C:cytoplasm"/>
    <property type="evidence" value="ECO:0007669"/>
    <property type="project" value="TreeGrafter"/>
</dbReference>
<evidence type="ECO:0000256" key="5">
    <source>
        <dbReference type="ARBA" id="ARBA00038068"/>
    </source>
</evidence>
<comment type="cofactor">
    <cofactor evidence="1">
        <name>Fe(2+)</name>
        <dbReference type="ChEBI" id="CHEBI:29033"/>
    </cofactor>
</comment>
<evidence type="ECO:0000256" key="8">
    <source>
        <dbReference type="ARBA" id="ARBA00078704"/>
    </source>
</evidence>
<dbReference type="OrthoDB" id="203487at2759"/>
<dbReference type="GO" id="GO:0043565">
    <property type="term" value="F:sequence-specific DNA binding"/>
    <property type="evidence" value="ECO:0007669"/>
    <property type="project" value="TreeGrafter"/>
</dbReference>
<evidence type="ECO:0000256" key="6">
    <source>
        <dbReference type="ARBA" id="ARBA00047762"/>
    </source>
</evidence>
<organism evidence="12 13">
    <name type="scientific">Trichonephila clavata</name>
    <name type="common">Joro spider</name>
    <name type="synonym">Nephila clavata</name>
    <dbReference type="NCBI Taxonomy" id="2740835"/>
    <lineage>
        <taxon>Eukaryota</taxon>
        <taxon>Metazoa</taxon>
        <taxon>Ecdysozoa</taxon>
        <taxon>Arthropoda</taxon>
        <taxon>Chelicerata</taxon>
        <taxon>Arachnida</taxon>
        <taxon>Araneae</taxon>
        <taxon>Araneomorphae</taxon>
        <taxon>Entelegynae</taxon>
        <taxon>Araneoidea</taxon>
        <taxon>Nephilidae</taxon>
        <taxon>Trichonephila</taxon>
    </lineage>
</organism>
<reference evidence="12" key="1">
    <citation type="submission" date="2020-07" db="EMBL/GenBank/DDBJ databases">
        <title>Multicomponent nature underlies the extraordinary mechanical properties of spider dragline silk.</title>
        <authorList>
            <person name="Kono N."/>
            <person name="Nakamura H."/>
            <person name="Mori M."/>
            <person name="Yoshida Y."/>
            <person name="Ohtoshi R."/>
            <person name="Malay A.D."/>
            <person name="Moran D.A.P."/>
            <person name="Tomita M."/>
            <person name="Numata K."/>
            <person name="Arakawa K."/>
        </authorList>
    </citation>
    <scope>NUCLEOTIDE SEQUENCE</scope>
</reference>
<dbReference type="Proteomes" id="UP000887116">
    <property type="component" value="Unassembled WGS sequence"/>
</dbReference>
<dbReference type="SUPFAM" id="SSF51197">
    <property type="entry name" value="Clavaminate synthase-like"/>
    <property type="match status" value="1"/>
</dbReference>
<proteinExistence type="inferred from homology"/>
<dbReference type="GO" id="GO:0045905">
    <property type="term" value="P:positive regulation of translational termination"/>
    <property type="evidence" value="ECO:0007669"/>
    <property type="project" value="TreeGrafter"/>
</dbReference>
<evidence type="ECO:0000256" key="1">
    <source>
        <dbReference type="ARBA" id="ARBA00001954"/>
    </source>
</evidence>
<dbReference type="SMART" id="SM00558">
    <property type="entry name" value="JmjC"/>
    <property type="match status" value="1"/>
</dbReference>
<keyword evidence="4" id="KW-0408">Iron</keyword>
<dbReference type="GO" id="GO:0005634">
    <property type="term" value="C:nucleus"/>
    <property type="evidence" value="ECO:0007669"/>
    <property type="project" value="TreeGrafter"/>
</dbReference>
<dbReference type="GO" id="GO:0016706">
    <property type="term" value="F:2-oxoglutarate-dependent dioxygenase activity"/>
    <property type="evidence" value="ECO:0007669"/>
    <property type="project" value="TreeGrafter"/>
</dbReference>
<dbReference type="AlphaFoldDB" id="A0A8X6J2D9"/>
<dbReference type="EMBL" id="BMAO01027448">
    <property type="protein sequence ID" value="GFR16995.1"/>
    <property type="molecule type" value="Genomic_DNA"/>
</dbReference>
<dbReference type="GO" id="GO:0046872">
    <property type="term" value="F:metal ion binding"/>
    <property type="evidence" value="ECO:0007669"/>
    <property type="project" value="UniProtKB-KW"/>
</dbReference>
<evidence type="ECO:0000313" key="12">
    <source>
        <dbReference type="EMBL" id="GFR16995.1"/>
    </source>
</evidence>